<evidence type="ECO:0000256" key="2">
    <source>
        <dbReference type="ARBA" id="ARBA00022771"/>
    </source>
</evidence>
<dbReference type="SUPFAM" id="SSF144232">
    <property type="entry name" value="HIT/MYND zinc finger-like"/>
    <property type="match status" value="1"/>
</dbReference>
<organism evidence="7 8">
    <name type="scientific">Mycena rosella</name>
    <name type="common">Pink bonnet</name>
    <name type="synonym">Agaricus rosellus</name>
    <dbReference type="NCBI Taxonomy" id="1033263"/>
    <lineage>
        <taxon>Eukaryota</taxon>
        <taxon>Fungi</taxon>
        <taxon>Dikarya</taxon>
        <taxon>Basidiomycota</taxon>
        <taxon>Agaricomycotina</taxon>
        <taxon>Agaricomycetes</taxon>
        <taxon>Agaricomycetidae</taxon>
        <taxon>Agaricales</taxon>
        <taxon>Marasmiineae</taxon>
        <taxon>Mycenaceae</taxon>
        <taxon>Mycena</taxon>
    </lineage>
</organism>
<keyword evidence="8" id="KW-1185">Reference proteome</keyword>
<reference evidence="7" key="1">
    <citation type="submission" date="2023-03" db="EMBL/GenBank/DDBJ databases">
        <title>Massive genome expansion in bonnet fungi (Mycena s.s.) driven by repeated elements and novel gene families across ecological guilds.</title>
        <authorList>
            <consortium name="Lawrence Berkeley National Laboratory"/>
            <person name="Harder C.B."/>
            <person name="Miyauchi S."/>
            <person name="Viragh M."/>
            <person name="Kuo A."/>
            <person name="Thoen E."/>
            <person name="Andreopoulos B."/>
            <person name="Lu D."/>
            <person name="Skrede I."/>
            <person name="Drula E."/>
            <person name="Henrissat B."/>
            <person name="Morin E."/>
            <person name="Kohler A."/>
            <person name="Barry K."/>
            <person name="LaButti K."/>
            <person name="Morin E."/>
            <person name="Salamov A."/>
            <person name="Lipzen A."/>
            <person name="Mereny Z."/>
            <person name="Hegedus B."/>
            <person name="Baldrian P."/>
            <person name="Stursova M."/>
            <person name="Weitz H."/>
            <person name="Taylor A."/>
            <person name="Grigoriev I.V."/>
            <person name="Nagy L.G."/>
            <person name="Martin F."/>
            <person name="Kauserud H."/>
        </authorList>
    </citation>
    <scope>NUCLEOTIDE SEQUENCE</scope>
    <source>
        <strain evidence="7">CBHHK067</strain>
    </source>
</reference>
<evidence type="ECO:0000259" key="6">
    <source>
        <dbReference type="PROSITE" id="PS50865"/>
    </source>
</evidence>
<dbReference type="Gene3D" id="6.10.140.2220">
    <property type="match status" value="1"/>
</dbReference>
<evidence type="ECO:0000256" key="3">
    <source>
        <dbReference type="ARBA" id="ARBA00022833"/>
    </source>
</evidence>
<evidence type="ECO:0000256" key="5">
    <source>
        <dbReference type="SAM" id="MobiDB-lite"/>
    </source>
</evidence>
<keyword evidence="2 4" id="KW-0863">Zinc-finger</keyword>
<comment type="caution">
    <text evidence="7">The sequence shown here is derived from an EMBL/GenBank/DDBJ whole genome shotgun (WGS) entry which is preliminary data.</text>
</comment>
<dbReference type="Pfam" id="PF01753">
    <property type="entry name" value="zf-MYND"/>
    <property type="match status" value="1"/>
</dbReference>
<keyword evidence="1" id="KW-0479">Metal-binding</keyword>
<evidence type="ECO:0000256" key="1">
    <source>
        <dbReference type="ARBA" id="ARBA00022723"/>
    </source>
</evidence>
<gene>
    <name evidence="7" type="ORF">B0H17DRAFT_1089118</name>
</gene>
<evidence type="ECO:0000313" key="8">
    <source>
        <dbReference type="Proteomes" id="UP001221757"/>
    </source>
</evidence>
<sequence>MPPPPTRHADGSPPAPIIHIVLLYSATLAVPSLTPMEFRATARGTEVALGSRYGVGTAETYFKSFAAESAGEEYLVYFNTSARLPRNIALGALFGRPGPAARPVFRGDVIVIAALTEHLLDPGGLSFARTIPHRTYVDFPEFKVAFADECMLRWYRSTGWADMNFKDRPYNELSTHVSGFGEKERASRRGSTERADRLHPGPRNRLCAPRPNTTPDDTTPPTTARQEHPDRCAQCGLAALPARSLCGGCHITHYCSPGCQAAHWPEHKQQCHISELFPEGRRAAQ</sequence>
<accession>A0AAD7CWV8</accession>
<dbReference type="PROSITE" id="PS50865">
    <property type="entry name" value="ZF_MYND_2"/>
    <property type="match status" value="1"/>
</dbReference>
<proteinExistence type="predicted"/>
<feature type="domain" description="MYND-type" evidence="6">
    <location>
        <begin position="232"/>
        <end position="271"/>
    </location>
</feature>
<dbReference type="GO" id="GO:0008270">
    <property type="term" value="F:zinc ion binding"/>
    <property type="evidence" value="ECO:0007669"/>
    <property type="project" value="UniProtKB-KW"/>
</dbReference>
<dbReference type="Proteomes" id="UP001221757">
    <property type="component" value="Unassembled WGS sequence"/>
</dbReference>
<name>A0AAD7CWV8_MYCRO</name>
<dbReference type="EMBL" id="JARKIE010000205">
    <property type="protein sequence ID" value="KAJ7667138.1"/>
    <property type="molecule type" value="Genomic_DNA"/>
</dbReference>
<keyword evidence="3" id="KW-0862">Zinc</keyword>
<feature type="region of interest" description="Disordered" evidence="5">
    <location>
        <begin position="176"/>
        <end position="228"/>
    </location>
</feature>
<evidence type="ECO:0000256" key="4">
    <source>
        <dbReference type="PROSITE-ProRule" id="PRU00134"/>
    </source>
</evidence>
<dbReference type="AlphaFoldDB" id="A0AAD7CWV8"/>
<evidence type="ECO:0000313" key="7">
    <source>
        <dbReference type="EMBL" id="KAJ7667138.1"/>
    </source>
</evidence>
<feature type="compositionally biased region" description="Basic and acidic residues" evidence="5">
    <location>
        <begin position="181"/>
        <end position="199"/>
    </location>
</feature>
<feature type="compositionally biased region" description="Low complexity" evidence="5">
    <location>
        <begin position="213"/>
        <end position="223"/>
    </location>
</feature>
<dbReference type="InterPro" id="IPR002893">
    <property type="entry name" value="Znf_MYND"/>
</dbReference>
<protein>
    <recommendedName>
        <fullName evidence="6">MYND-type domain-containing protein</fullName>
    </recommendedName>
</protein>